<dbReference type="Proteomes" id="UP001239213">
    <property type="component" value="Unassembled WGS sequence"/>
</dbReference>
<evidence type="ECO:0000313" key="5">
    <source>
        <dbReference type="Proteomes" id="UP001239213"/>
    </source>
</evidence>
<evidence type="ECO:0000313" key="4">
    <source>
        <dbReference type="EMBL" id="KAK1499330.1"/>
    </source>
</evidence>
<keyword evidence="1" id="KW-0863">Zinc-finger</keyword>
<feature type="compositionally biased region" description="Polar residues" evidence="2">
    <location>
        <begin position="664"/>
        <end position="685"/>
    </location>
</feature>
<feature type="compositionally biased region" description="Polar residues" evidence="2">
    <location>
        <begin position="746"/>
        <end position="762"/>
    </location>
</feature>
<feature type="compositionally biased region" description="Low complexity" evidence="2">
    <location>
        <begin position="772"/>
        <end position="785"/>
    </location>
</feature>
<gene>
    <name evidence="4" type="ORF">CCUS01_00054</name>
</gene>
<feature type="compositionally biased region" description="Basic and acidic residues" evidence="2">
    <location>
        <begin position="327"/>
        <end position="340"/>
    </location>
</feature>
<keyword evidence="1" id="KW-0862">Zinc</keyword>
<feature type="compositionally biased region" description="Basic residues" evidence="2">
    <location>
        <begin position="993"/>
        <end position="1006"/>
    </location>
</feature>
<dbReference type="PROSITE" id="PS50158">
    <property type="entry name" value="ZF_CCHC"/>
    <property type="match status" value="1"/>
</dbReference>
<feature type="compositionally biased region" description="Basic and acidic residues" evidence="2">
    <location>
        <begin position="633"/>
        <end position="646"/>
    </location>
</feature>
<feature type="region of interest" description="Disordered" evidence="2">
    <location>
        <begin position="197"/>
        <end position="304"/>
    </location>
</feature>
<organism evidence="4 5">
    <name type="scientific">Colletotrichum cuscutae</name>
    <dbReference type="NCBI Taxonomy" id="1209917"/>
    <lineage>
        <taxon>Eukaryota</taxon>
        <taxon>Fungi</taxon>
        <taxon>Dikarya</taxon>
        <taxon>Ascomycota</taxon>
        <taxon>Pezizomycotina</taxon>
        <taxon>Sordariomycetes</taxon>
        <taxon>Hypocreomycetidae</taxon>
        <taxon>Glomerellales</taxon>
        <taxon>Glomerellaceae</taxon>
        <taxon>Colletotrichum</taxon>
        <taxon>Colletotrichum acutatum species complex</taxon>
    </lineage>
</organism>
<proteinExistence type="predicted"/>
<accession>A0AAI9YE27</accession>
<feature type="domain" description="CCHC-type" evidence="3">
    <location>
        <begin position="524"/>
        <end position="539"/>
    </location>
</feature>
<dbReference type="GO" id="GO:0008270">
    <property type="term" value="F:zinc ion binding"/>
    <property type="evidence" value="ECO:0007669"/>
    <property type="project" value="UniProtKB-KW"/>
</dbReference>
<dbReference type="AlphaFoldDB" id="A0AAI9YE27"/>
<feature type="region of interest" description="Disordered" evidence="2">
    <location>
        <begin position="19"/>
        <end position="64"/>
    </location>
</feature>
<feature type="compositionally biased region" description="Low complexity" evidence="2">
    <location>
        <begin position="695"/>
        <end position="705"/>
    </location>
</feature>
<feature type="region of interest" description="Disordered" evidence="2">
    <location>
        <begin position="137"/>
        <end position="181"/>
    </location>
</feature>
<feature type="region of interest" description="Disordered" evidence="2">
    <location>
        <begin position="980"/>
        <end position="1006"/>
    </location>
</feature>
<feature type="compositionally biased region" description="Polar residues" evidence="2">
    <location>
        <begin position="613"/>
        <end position="632"/>
    </location>
</feature>
<name>A0AAI9YE27_9PEZI</name>
<comment type="caution">
    <text evidence="4">The sequence shown here is derived from an EMBL/GenBank/DDBJ whole genome shotgun (WGS) entry which is preliminary data.</text>
</comment>
<evidence type="ECO:0000256" key="2">
    <source>
        <dbReference type="SAM" id="MobiDB-lite"/>
    </source>
</evidence>
<feature type="compositionally biased region" description="Polar residues" evidence="2">
    <location>
        <begin position="837"/>
        <end position="855"/>
    </location>
</feature>
<keyword evidence="1" id="KW-0479">Metal-binding</keyword>
<protein>
    <recommendedName>
        <fullName evidence="3">CCHC-type domain-containing protein</fullName>
    </recommendedName>
</protein>
<feature type="compositionally biased region" description="Polar residues" evidence="2">
    <location>
        <begin position="225"/>
        <end position="242"/>
    </location>
</feature>
<dbReference type="InterPro" id="IPR001878">
    <property type="entry name" value="Znf_CCHC"/>
</dbReference>
<feature type="region of interest" description="Disordered" evidence="2">
    <location>
        <begin position="327"/>
        <end position="350"/>
    </location>
</feature>
<feature type="compositionally biased region" description="Polar residues" evidence="2">
    <location>
        <begin position="872"/>
        <end position="882"/>
    </location>
</feature>
<dbReference type="EMBL" id="MPDP01000001">
    <property type="protein sequence ID" value="KAK1499330.1"/>
    <property type="molecule type" value="Genomic_DNA"/>
</dbReference>
<evidence type="ECO:0000256" key="1">
    <source>
        <dbReference type="PROSITE-ProRule" id="PRU00047"/>
    </source>
</evidence>
<dbReference type="GO" id="GO:0003676">
    <property type="term" value="F:nucleic acid binding"/>
    <property type="evidence" value="ECO:0007669"/>
    <property type="project" value="InterPro"/>
</dbReference>
<sequence length="1006" mass="109638">MNYPPYGHSPNSYGYNGDVFANPPGQNGPQHGGMLGQRQHVSHPQPLHSHNQFHRGSPGQLSSRGATFGIEPSMNIVPDILRVPSMQQKCTNNYPQSPNHFPTGFIASSSTTLAPYSRGPPHKQDLADQNATMHWNDSSLATGTSYGGPISPAPPHVSRASYQSPTPLIQEPPTPHNTAEDATMGLASDATTTFTPTTVMPLETQPGHSSSHTSSSNRTARVVSPVQQAAANAPSVGSSSAAKATISDGRAPAPGYTPDRAQVPDQNQAQCQAQAQGESQTRNRSAKNSKSNRNTGARAVRRPQSDVDRLTRLIEYQFEQGFKRLGLRAEPRESEREDNSPARTQRTAKSVKVKIEPPNALAAFDQDRSAILGQLSTHDSVYSRVDKIERGKEKEVMWITFKNLSDAQAFKPNAAHLTAATNVTVTNFVLYPEFYWVRATLHGKKITREMIQEDSGLRWFEDFGIYHTMFKPAVNGNAVWLRFTDSTMAWKLIETAEQQGDDLRIDFCSAKIEAVDVRLKPFYCYKCYEPGHMENQCNQLHSTCGKCAGQHKTSECAPGTKFRCPNCGDEHPAWSPQCQDSERMKMLARCATFGIDEPFWARDMRQAQRLSEMDTSQHYSPSEFSDSMTPRTPSDHHTGDDHEAHARHPNPTLSRREMRMPESPTRNGRTQRGERSLQTPTSIAQNPAERPPEFGGSSSNQGQGSLPKASQYAAPAPKPTLTSSRATHARTVATPSVPPRKGRNALVSSATASSPVEASNSGGPRPKAHPNGRSARGASSSTSKTTEADAAAGTRDDSSRNQKAPKRAISPSVKTPQRAKPRQCRRDIGKHVASPTLRRTQPDANKSGGWSSSGMSEIAAGKRPAKPYTLPVSPNKSTDQSVASESSGSGTATASETGTWSSSEAGSSVRPVNPPVADRPVAPPPQQNKGRGAQAPADKSQVTSAPSQEREVCVYQISSSRTNRNHYNVDPLSRLELKKGRRPRASKMLFHGSLRKFHGQPMRKRK</sequence>
<feature type="region of interest" description="Disordered" evidence="2">
    <location>
        <begin position="611"/>
        <end position="950"/>
    </location>
</feature>
<evidence type="ECO:0000259" key="3">
    <source>
        <dbReference type="PROSITE" id="PS50158"/>
    </source>
</evidence>
<feature type="compositionally biased region" description="Low complexity" evidence="2">
    <location>
        <begin position="883"/>
        <end position="920"/>
    </location>
</feature>
<feature type="compositionally biased region" description="Low complexity" evidence="2">
    <location>
        <begin position="261"/>
        <end position="294"/>
    </location>
</feature>
<reference evidence="4" key="1">
    <citation type="submission" date="2016-11" db="EMBL/GenBank/DDBJ databases">
        <title>The genome sequence of Colletotrichum cuscutae.</title>
        <authorList>
            <person name="Baroncelli R."/>
        </authorList>
    </citation>
    <scope>NUCLEOTIDE SEQUENCE</scope>
    <source>
        <strain evidence="4">IMI 304802</strain>
    </source>
</reference>
<keyword evidence="5" id="KW-1185">Reference proteome</keyword>